<accession>A0A5J4ULX6</accession>
<comment type="caution">
    <text evidence="1">The sequence shown here is derived from an EMBL/GenBank/DDBJ whole genome shotgun (WGS) entry which is preliminary data.</text>
</comment>
<proteinExistence type="predicted"/>
<dbReference type="EMBL" id="SNRW01014807">
    <property type="protein sequence ID" value="KAA6371062.1"/>
    <property type="molecule type" value="Genomic_DNA"/>
</dbReference>
<evidence type="ECO:0000313" key="1">
    <source>
        <dbReference type="EMBL" id="KAA6371062.1"/>
    </source>
</evidence>
<gene>
    <name evidence="1" type="ORF">EZS28_033410</name>
</gene>
<dbReference type="Proteomes" id="UP000324800">
    <property type="component" value="Unassembled WGS sequence"/>
</dbReference>
<organism evidence="1 2">
    <name type="scientific">Streblomastix strix</name>
    <dbReference type="NCBI Taxonomy" id="222440"/>
    <lineage>
        <taxon>Eukaryota</taxon>
        <taxon>Metamonada</taxon>
        <taxon>Preaxostyla</taxon>
        <taxon>Oxymonadida</taxon>
        <taxon>Streblomastigidae</taxon>
        <taxon>Streblomastix</taxon>
    </lineage>
</organism>
<protein>
    <submittedName>
        <fullName evidence="1">Uncharacterized protein</fullName>
    </submittedName>
</protein>
<reference evidence="1 2" key="1">
    <citation type="submission" date="2019-03" db="EMBL/GenBank/DDBJ databases">
        <title>Single cell metagenomics reveals metabolic interactions within the superorganism composed of flagellate Streblomastix strix and complex community of Bacteroidetes bacteria on its surface.</title>
        <authorList>
            <person name="Treitli S.C."/>
            <person name="Kolisko M."/>
            <person name="Husnik F."/>
            <person name="Keeling P."/>
            <person name="Hampl V."/>
        </authorList>
    </citation>
    <scope>NUCLEOTIDE SEQUENCE [LARGE SCALE GENOMIC DNA]</scope>
    <source>
        <strain evidence="1">ST1C</strain>
    </source>
</reference>
<name>A0A5J4ULX6_9EUKA</name>
<sequence>GKKAAFYFSAY</sequence>
<evidence type="ECO:0000313" key="2">
    <source>
        <dbReference type="Proteomes" id="UP000324800"/>
    </source>
</evidence>
<feature type="non-terminal residue" evidence="1">
    <location>
        <position position="1"/>
    </location>
</feature>